<dbReference type="OrthoDB" id="3919494at2759"/>
<keyword evidence="4 8" id="KW-0158">Chromosome</keyword>
<evidence type="ECO:0000256" key="3">
    <source>
        <dbReference type="ARBA" id="ARBA00006564"/>
    </source>
</evidence>
<dbReference type="SUPFAM" id="SSF47113">
    <property type="entry name" value="Histone-fold"/>
    <property type="match status" value="1"/>
</dbReference>
<dbReference type="GO" id="GO:0046982">
    <property type="term" value="F:protein heterodimerization activity"/>
    <property type="evidence" value="ECO:0007669"/>
    <property type="project" value="InterPro"/>
</dbReference>
<feature type="region of interest" description="Disordered" evidence="9">
    <location>
        <begin position="1"/>
        <end position="29"/>
    </location>
</feature>
<gene>
    <name evidence="10" type="ORF">CDD81_1254</name>
</gene>
<evidence type="ECO:0000256" key="6">
    <source>
        <dbReference type="ARBA" id="ARBA00023242"/>
    </source>
</evidence>
<keyword evidence="11" id="KW-1185">Reference proteome</keyword>
<evidence type="ECO:0000256" key="9">
    <source>
        <dbReference type="SAM" id="MobiDB-lite"/>
    </source>
</evidence>
<evidence type="ECO:0000256" key="5">
    <source>
        <dbReference type="ARBA" id="ARBA00023125"/>
    </source>
</evidence>
<evidence type="ECO:0000256" key="4">
    <source>
        <dbReference type="ARBA" id="ARBA00022454"/>
    </source>
</evidence>
<organism evidence="10 11">
    <name type="scientific">Ophiocordyceps australis</name>
    <dbReference type="NCBI Taxonomy" id="1399860"/>
    <lineage>
        <taxon>Eukaryota</taxon>
        <taxon>Fungi</taxon>
        <taxon>Dikarya</taxon>
        <taxon>Ascomycota</taxon>
        <taxon>Pezizomycotina</taxon>
        <taxon>Sordariomycetes</taxon>
        <taxon>Hypocreomycetidae</taxon>
        <taxon>Hypocreales</taxon>
        <taxon>Ophiocordycipitaceae</taxon>
        <taxon>Ophiocordyceps</taxon>
    </lineage>
</organism>
<comment type="function">
    <text evidence="8">Core component of nucleosome. Nucleosomes wrap and compact DNA into chromatin, limiting DNA accessibility to the cellular machineries which require DNA as a template. Histones thereby play a central role in transcription regulation, DNA repair, DNA replication and chromosomal stability. DNA accessibility is regulated via a complex set of post-translational modifications of histones, also called histone code, and nucleosome remodeling.</text>
</comment>
<protein>
    <recommendedName>
        <fullName evidence="8">Histone H4</fullName>
    </recommendedName>
</protein>
<keyword evidence="7 8" id="KW-0544">Nucleosome core</keyword>
<dbReference type="GO" id="GO:0003677">
    <property type="term" value="F:DNA binding"/>
    <property type="evidence" value="ECO:0007669"/>
    <property type="project" value="UniProtKB-KW"/>
</dbReference>
<comment type="caution">
    <text evidence="10">The sequence shown here is derived from an EMBL/GenBank/DDBJ whole genome shotgun (WGS) entry which is preliminary data.</text>
</comment>
<reference evidence="10 11" key="1">
    <citation type="submission" date="2017-06" db="EMBL/GenBank/DDBJ databases">
        <title>Ant-infecting Ophiocordyceps genomes reveal a high diversity of potential behavioral manipulation genes and a possible major role for enterotoxins.</title>
        <authorList>
            <person name="De Bekker C."/>
            <person name="Evans H.C."/>
            <person name="Brachmann A."/>
            <person name="Hughes D.P."/>
        </authorList>
    </citation>
    <scope>NUCLEOTIDE SEQUENCE [LARGE SCALE GENOMIC DNA]</scope>
    <source>
        <strain evidence="10 11">Map64</strain>
    </source>
</reference>
<dbReference type="STRING" id="1399860.A0A2C5Y8S8"/>
<dbReference type="Gene3D" id="1.10.20.10">
    <property type="entry name" value="Histone, subunit A"/>
    <property type="match status" value="1"/>
</dbReference>
<dbReference type="GO" id="GO:0030527">
    <property type="term" value="F:structural constituent of chromatin"/>
    <property type="evidence" value="ECO:0007669"/>
    <property type="project" value="InterPro"/>
</dbReference>
<evidence type="ECO:0000256" key="8">
    <source>
        <dbReference type="RuleBase" id="RU000528"/>
    </source>
</evidence>
<dbReference type="SMART" id="SM00417">
    <property type="entry name" value="H4"/>
    <property type="match status" value="1"/>
</dbReference>
<dbReference type="Proteomes" id="UP000226192">
    <property type="component" value="Unassembled WGS sequence"/>
</dbReference>
<comment type="subcellular location">
    <subcellularLocation>
        <location evidence="2">Chromosome</location>
    </subcellularLocation>
    <subcellularLocation>
        <location evidence="1">Nucleus</location>
    </subcellularLocation>
</comment>
<dbReference type="AlphaFoldDB" id="A0A2C5Y8S8"/>
<dbReference type="GO" id="GO:0005634">
    <property type="term" value="C:nucleus"/>
    <property type="evidence" value="ECO:0007669"/>
    <property type="project" value="UniProtKB-SubCell"/>
</dbReference>
<evidence type="ECO:0000256" key="2">
    <source>
        <dbReference type="ARBA" id="ARBA00004286"/>
    </source>
</evidence>
<dbReference type="PANTHER" id="PTHR10484">
    <property type="entry name" value="HISTONE H4"/>
    <property type="match status" value="1"/>
</dbReference>
<dbReference type="GO" id="GO:0000786">
    <property type="term" value="C:nucleosome"/>
    <property type="evidence" value="ECO:0007669"/>
    <property type="project" value="UniProtKB-KW"/>
</dbReference>
<evidence type="ECO:0000313" key="10">
    <source>
        <dbReference type="EMBL" id="PHH65885.1"/>
    </source>
</evidence>
<name>A0A2C5Y8S8_9HYPO</name>
<comment type="subunit">
    <text evidence="8">The nucleosome is a histone octamer containing two molecules each of H2A, H2B, H3 and H4 assembled in one H3-H4 heterotetramer and two H2A-H2B heterodimers. The octamer wraps approximately 147 bp of DNA.</text>
</comment>
<dbReference type="InterPro" id="IPR009072">
    <property type="entry name" value="Histone-fold"/>
</dbReference>
<keyword evidence="6 8" id="KW-0539">Nucleus</keyword>
<proteinExistence type="inferred from homology"/>
<evidence type="ECO:0000313" key="11">
    <source>
        <dbReference type="Proteomes" id="UP000226192"/>
    </source>
</evidence>
<evidence type="ECO:0000256" key="7">
    <source>
        <dbReference type="ARBA" id="ARBA00023269"/>
    </source>
</evidence>
<dbReference type="CDD" id="cd22912">
    <property type="entry name" value="HFD_H4"/>
    <property type="match status" value="1"/>
</dbReference>
<sequence>MPVSQVMRGGPKRAGTAKPNTTGKTTGQLSGKTILKRRRKIVRDSIRGITRPDIRRLARRGGVKRISNLIYDEARTALKEHLEAILSMCVIYVEYRNAKTITTNDVIFSLRKLGRPIYGFDYPMDKTAAKKHSKKRVGANDGDED</sequence>
<accession>A0A2C5Y8S8</accession>
<keyword evidence="5 8" id="KW-0238">DNA-binding</keyword>
<evidence type="ECO:0000256" key="1">
    <source>
        <dbReference type="ARBA" id="ARBA00004123"/>
    </source>
</evidence>
<feature type="compositionally biased region" description="Polar residues" evidence="9">
    <location>
        <begin position="18"/>
        <end position="29"/>
    </location>
</feature>
<dbReference type="EMBL" id="NJET01000013">
    <property type="protein sequence ID" value="PHH65885.1"/>
    <property type="molecule type" value="Genomic_DNA"/>
</dbReference>
<comment type="similarity">
    <text evidence="3 8">Belongs to the histone H4 family.</text>
</comment>
<dbReference type="PRINTS" id="PR00623">
    <property type="entry name" value="HISTONEH4"/>
</dbReference>
<dbReference type="InterPro" id="IPR001951">
    <property type="entry name" value="Histone_H4"/>
</dbReference>